<evidence type="ECO:0000313" key="3">
    <source>
        <dbReference type="Proteomes" id="UP001595998"/>
    </source>
</evidence>
<dbReference type="SUPFAM" id="SSF46785">
    <property type="entry name" value="Winged helix' DNA-binding domain"/>
    <property type="match status" value="1"/>
</dbReference>
<evidence type="ECO:0000259" key="1">
    <source>
        <dbReference type="Pfam" id="PF03551"/>
    </source>
</evidence>
<dbReference type="InterPro" id="IPR005149">
    <property type="entry name" value="Tscrpt_reg_PadR_N"/>
</dbReference>
<gene>
    <name evidence="2" type="ORF">ACFOZ9_02090</name>
</gene>
<comment type="caution">
    <text evidence="2">The sequence shown here is derived from an EMBL/GenBank/DDBJ whole genome shotgun (WGS) entry which is preliminary data.</text>
</comment>
<evidence type="ECO:0000313" key="2">
    <source>
        <dbReference type="EMBL" id="MFC4424983.1"/>
    </source>
</evidence>
<keyword evidence="3" id="KW-1185">Reference proteome</keyword>
<dbReference type="RefSeq" id="WP_380035836.1">
    <property type="nucleotide sequence ID" value="NZ_JBHSEH010000004.1"/>
</dbReference>
<proteinExistence type="predicted"/>
<dbReference type="PANTHER" id="PTHR33169:SF27">
    <property type="entry name" value="TRANSCRIPTIONAL REGULATOR PADR FAMILY PROTEIN"/>
    <property type="match status" value="1"/>
</dbReference>
<dbReference type="Proteomes" id="UP001595998">
    <property type="component" value="Unassembled WGS sequence"/>
</dbReference>
<dbReference type="InterPro" id="IPR036390">
    <property type="entry name" value="WH_DNA-bd_sf"/>
</dbReference>
<dbReference type="EMBL" id="JBHSEH010000004">
    <property type="protein sequence ID" value="MFC4424983.1"/>
    <property type="molecule type" value="Genomic_DNA"/>
</dbReference>
<dbReference type="Pfam" id="PF03551">
    <property type="entry name" value="PadR"/>
    <property type="match status" value="1"/>
</dbReference>
<feature type="domain" description="Transcription regulator PadR N-terminal" evidence="1">
    <location>
        <begin position="22"/>
        <end position="95"/>
    </location>
</feature>
<name>A0ABV8XJW3_9DEIO</name>
<accession>A0ABV8XJW3</accession>
<dbReference type="Gene3D" id="1.10.10.10">
    <property type="entry name" value="Winged helix-like DNA-binding domain superfamily/Winged helix DNA-binding domain"/>
    <property type="match status" value="1"/>
</dbReference>
<organism evidence="2 3">
    <name type="scientific">Deinococcus navajonensis</name>
    <dbReference type="NCBI Taxonomy" id="309884"/>
    <lineage>
        <taxon>Bacteria</taxon>
        <taxon>Thermotogati</taxon>
        <taxon>Deinococcota</taxon>
        <taxon>Deinococci</taxon>
        <taxon>Deinococcales</taxon>
        <taxon>Deinococcaceae</taxon>
        <taxon>Deinococcus</taxon>
    </lineage>
</organism>
<sequence length="185" mass="20553">MTLPASSAARPALPNDERILVLLGLLSVQGRHGYQLSEMIEHQLQYVIQLKKGTAYLLLDRLEQHGLISSHTEQPGLRPTRKVYSLTSAGEQHFQTLLVRHLEEEPTALLPGNVPLMFSEHLPAQERLRLLRRRLARLEARAAQYGVLVGACTPGVGLVIRRIHALTVADRDWLAGVVAELEPTA</sequence>
<dbReference type="PANTHER" id="PTHR33169">
    <property type="entry name" value="PADR-FAMILY TRANSCRIPTIONAL REGULATOR"/>
    <property type="match status" value="1"/>
</dbReference>
<reference evidence="3" key="1">
    <citation type="journal article" date="2019" name="Int. J. Syst. Evol. Microbiol.">
        <title>The Global Catalogue of Microorganisms (GCM) 10K type strain sequencing project: providing services to taxonomists for standard genome sequencing and annotation.</title>
        <authorList>
            <consortium name="The Broad Institute Genomics Platform"/>
            <consortium name="The Broad Institute Genome Sequencing Center for Infectious Disease"/>
            <person name="Wu L."/>
            <person name="Ma J."/>
        </authorList>
    </citation>
    <scope>NUCLEOTIDE SEQUENCE [LARGE SCALE GENOMIC DNA]</scope>
    <source>
        <strain evidence="3">CCUG 56029</strain>
    </source>
</reference>
<dbReference type="InterPro" id="IPR052509">
    <property type="entry name" value="Metal_resp_DNA-bind_regulator"/>
</dbReference>
<dbReference type="InterPro" id="IPR036388">
    <property type="entry name" value="WH-like_DNA-bd_sf"/>
</dbReference>
<protein>
    <submittedName>
        <fullName evidence="2">PadR family transcriptional regulator</fullName>
    </submittedName>
</protein>